<dbReference type="GO" id="GO:0004553">
    <property type="term" value="F:hydrolase activity, hydrolyzing O-glycosyl compounds"/>
    <property type="evidence" value="ECO:0007669"/>
    <property type="project" value="InterPro"/>
</dbReference>
<dbReference type="NCBIfam" id="NF006968">
    <property type="entry name" value="PRK09441.1-1"/>
    <property type="match status" value="1"/>
</dbReference>
<evidence type="ECO:0000256" key="4">
    <source>
        <dbReference type="ARBA" id="ARBA00022801"/>
    </source>
</evidence>
<evidence type="ECO:0000259" key="7">
    <source>
        <dbReference type="SMART" id="SM00642"/>
    </source>
</evidence>
<dbReference type="Gene3D" id="2.60.40.1180">
    <property type="entry name" value="Golgi alpha-mannosidase II"/>
    <property type="match status" value="1"/>
</dbReference>
<comment type="caution">
    <text evidence="8">The sequence shown here is derived from an EMBL/GenBank/DDBJ whole genome shotgun (WGS) entry which is preliminary data.</text>
</comment>
<dbReference type="CDD" id="cd11318">
    <property type="entry name" value="AmyAc_bac_fung_AmyA"/>
    <property type="match status" value="1"/>
</dbReference>
<keyword evidence="5" id="KW-0119">Carbohydrate metabolism</keyword>
<dbReference type="PIRSF" id="PIRSF001021">
    <property type="entry name" value="Alph-amls_thrmst"/>
    <property type="match status" value="1"/>
</dbReference>
<evidence type="ECO:0000256" key="5">
    <source>
        <dbReference type="ARBA" id="ARBA00023277"/>
    </source>
</evidence>
<accession>A0AA38H493</accession>
<dbReference type="SUPFAM" id="SSF51011">
    <property type="entry name" value="Glycosyl hydrolase domain"/>
    <property type="match status" value="1"/>
</dbReference>
<keyword evidence="4" id="KW-0378">Hydrolase</keyword>
<evidence type="ECO:0000256" key="2">
    <source>
        <dbReference type="ARBA" id="ARBA00008061"/>
    </source>
</evidence>
<name>A0AA38H493_9TREE</name>
<evidence type="ECO:0000256" key="1">
    <source>
        <dbReference type="ARBA" id="ARBA00001913"/>
    </source>
</evidence>
<dbReference type="InterPro" id="IPR015237">
    <property type="entry name" value="Alpha-amylase_C_pro"/>
</dbReference>
<organism evidence="8 9">
    <name type="scientific">Dioszegia hungarica</name>
    <dbReference type="NCBI Taxonomy" id="4972"/>
    <lineage>
        <taxon>Eukaryota</taxon>
        <taxon>Fungi</taxon>
        <taxon>Dikarya</taxon>
        <taxon>Basidiomycota</taxon>
        <taxon>Agaricomycotina</taxon>
        <taxon>Tremellomycetes</taxon>
        <taxon>Tremellales</taxon>
        <taxon>Bulleribasidiaceae</taxon>
        <taxon>Dioszegia</taxon>
    </lineage>
</organism>
<dbReference type="InterPro" id="IPR006047">
    <property type="entry name" value="GH13_cat_dom"/>
</dbReference>
<dbReference type="RefSeq" id="XP_052943994.1">
    <property type="nucleotide sequence ID" value="XM_053089011.1"/>
</dbReference>
<dbReference type="InterPro" id="IPR013780">
    <property type="entry name" value="Glyco_hydro_b"/>
</dbReference>
<evidence type="ECO:0000256" key="3">
    <source>
        <dbReference type="ARBA" id="ARBA00022723"/>
    </source>
</evidence>
<dbReference type="Gene3D" id="2.40.30.140">
    <property type="match status" value="1"/>
</dbReference>
<gene>
    <name evidence="8" type="ORF">MKK02DRAFT_34764</name>
</gene>
<keyword evidence="9" id="KW-1185">Reference proteome</keyword>
<dbReference type="AlphaFoldDB" id="A0AA38H493"/>
<protein>
    <submittedName>
        <fullName evidence="8">Alpha-amylase</fullName>
    </submittedName>
</protein>
<dbReference type="NCBIfam" id="NF006969">
    <property type="entry name" value="PRK09441.1-2"/>
    <property type="match status" value="1"/>
</dbReference>
<dbReference type="GO" id="GO:0005509">
    <property type="term" value="F:calcium ion binding"/>
    <property type="evidence" value="ECO:0007669"/>
    <property type="project" value="InterPro"/>
</dbReference>
<dbReference type="GeneID" id="77728216"/>
<comment type="similarity">
    <text evidence="2">Belongs to the glycosyl hydrolase 13 family.</text>
</comment>
<dbReference type="Pfam" id="PF00128">
    <property type="entry name" value="Alpha-amylase"/>
    <property type="match status" value="1"/>
</dbReference>
<dbReference type="Pfam" id="PF09154">
    <property type="entry name" value="Alpha-amy_C_pro"/>
    <property type="match status" value="1"/>
</dbReference>
<proteinExistence type="inferred from homology"/>
<dbReference type="Gene3D" id="3.20.20.80">
    <property type="entry name" value="Glycosidases"/>
    <property type="match status" value="1"/>
</dbReference>
<dbReference type="Proteomes" id="UP001164286">
    <property type="component" value="Unassembled WGS sequence"/>
</dbReference>
<dbReference type="SMART" id="SM00642">
    <property type="entry name" value="Aamy"/>
    <property type="match status" value="1"/>
</dbReference>
<dbReference type="InterPro" id="IPR017853">
    <property type="entry name" value="GH"/>
</dbReference>
<dbReference type="GO" id="GO:0005975">
    <property type="term" value="P:carbohydrate metabolic process"/>
    <property type="evidence" value="ECO:0007669"/>
    <property type="project" value="InterPro"/>
</dbReference>
<evidence type="ECO:0000313" key="8">
    <source>
        <dbReference type="EMBL" id="KAI9634217.1"/>
    </source>
</evidence>
<feature type="domain" description="Glycosyl hydrolase family 13 catalytic" evidence="7">
    <location>
        <begin position="19"/>
        <end position="405"/>
    </location>
</feature>
<dbReference type="EMBL" id="JAKWFO010000008">
    <property type="protein sequence ID" value="KAI9634217.1"/>
    <property type="molecule type" value="Genomic_DNA"/>
</dbReference>
<evidence type="ECO:0000313" key="9">
    <source>
        <dbReference type="Proteomes" id="UP001164286"/>
    </source>
</evidence>
<keyword evidence="3" id="KW-0479">Metal-binding</keyword>
<comment type="cofactor">
    <cofactor evidence="1">
        <name>Ca(2+)</name>
        <dbReference type="ChEBI" id="CHEBI:29108"/>
    </cofactor>
</comment>
<evidence type="ECO:0000256" key="6">
    <source>
        <dbReference type="ARBA" id="ARBA00023295"/>
    </source>
</evidence>
<dbReference type="SUPFAM" id="SSF51445">
    <property type="entry name" value="(Trans)glycosidases"/>
    <property type="match status" value="1"/>
</dbReference>
<sequence>MAHQMDSERRGARGAKGNGTMMQYFEWYAEGGGVHWKKYENESQRLADMGITACWLPPPTKGSSPDGTGYDIYDLFDLGEFDQKGNKATKWGSKEDLLSAIKVAADKGIITYIDAVLNHKAGADDKEEFMATMVDQNNRNKRVGEMHNIQGWTKFDFPGRGDKYSNMKWNYNHFTGVDYDAKTETNAIFMIQGDGKGWATDVDDENGSFDYLMFVIDHAHPDVAEECFKWGEWILEETGAYGFRFDAVKHISAEFISNFVKRIRSQEKGKSKAFCVGEFWHDSVDTLVEYVSSLDTQFSCFDSCLQANFKEAGESKENYDIRKIFDNTLVQRRPIDAVTLVDNHDTQVGQSLERWVSSGFKPLAYALILMRVDGYPCVFYGDLYGCGGENPQAPVSQLDDMVRCRKLFAHGELHDYWDHPNCVAWLRKGDDDFDGSVTIICNGKSDGSKKVEVGQEHKGEKWTDAMGWHQGEVTIGDDGWAEFYCPPESISIWTKTDARGREEFKKGE</sequence>
<dbReference type="InterPro" id="IPR013776">
    <property type="entry name" value="A-amylase_thermo"/>
</dbReference>
<dbReference type="PANTHER" id="PTHR43447">
    <property type="entry name" value="ALPHA-AMYLASE"/>
    <property type="match status" value="1"/>
</dbReference>
<reference evidence="8" key="1">
    <citation type="journal article" date="2022" name="G3 (Bethesda)">
        <title>High quality genome of the basidiomycete yeast Dioszegia hungarica PDD-24b-2 isolated from cloud water.</title>
        <authorList>
            <person name="Jarrige D."/>
            <person name="Haridas S."/>
            <person name="Bleykasten-Grosshans C."/>
            <person name="Joly M."/>
            <person name="Nadalig T."/>
            <person name="Sancelme M."/>
            <person name="Vuilleumier S."/>
            <person name="Grigoriev I.V."/>
            <person name="Amato P."/>
            <person name="Bringel F."/>
        </authorList>
    </citation>
    <scope>NUCLEOTIDE SEQUENCE</scope>
    <source>
        <strain evidence="8">PDD-24b-2</strain>
    </source>
</reference>
<keyword evidence="6" id="KW-0326">Glycosidase</keyword>